<dbReference type="KEGG" id="phr:C6569_14425"/>
<dbReference type="EMBL" id="CP027668">
    <property type="protein sequence ID" value="AVO46164.1"/>
    <property type="molecule type" value="Genomic_DNA"/>
</dbReference>
<proteinExistence type="predicted"/>
<evidence type="ECO:0000313" key="1">
    <source>
        <dbReference type="EMBL" id="AVO46164.1"/>
    </source>
</evidence>
<name>A0A2S0NDA6_9HYPH</name>
<evidence type="ECO:0000313" key="2">
    <source>
        <dbReference type="Proteomes" id="UP000237889"/>
    </source>
</evidence>
<organism evidence="1 2">
    <name type="scientific">Phreatobacter cathodiphilus</name>
    <dbReference type="NCBI Taxonomy" id="1868589"/>
    <lineage>
        <taxon>Bacteria</taxon>
        <taxon>Pseudomonadati</taxon>
        <taxon>Pseudomonadota</taxon>
        <taxon>Alphaproteobacteria</taxon>
        <taxon>Hyphomicrobiales</taxon>
        <taxon>Phreatobacteraceae</taxon>
        <taxon>Phreatobacter</taxon>
    </lineage>
</organism>
<dbReference type="RefSeq" id="WP_106749505.1">
    <property type="nucleotide sequence ID" value="NZ_CP027668.1"/>
</dbReference>
<dbReference type="OrthoDB" id="7888976at2"/>
<reference evidence="1 2" key="1">
    <citation type="submission" date="2018-03" db="EMBL/GenBank/DDBJ databases">
        <title>Genome sequencing of Phreatobacter sp.</title>
        <authorList>
            <person name="Kim S.-J."/>
            <person name="Heo J."/>
            <person name="Kwon S.-W."/>
        </authorList>
    </citation>
    <scope>NUCLEOTIDE SEQUENCE [LARGE SCALE GENOMIC DNA]</scope>
    <source>
        <strain evidence="1 2">S-12</strain>
    </source>
</reference>
<gene>
    <name evidence="1" type="ORF">C6569_14425</name>
</gene>
<dbReference type="Pfam" id="PF10098">
    <property type="entry name" value="DUF2336"/>
    <property type="match status" value="1"/>
</dbReference>
<accession>A0A2S0NDA6</accession>
<dbReference type="InterPro" id="IPR019285">
    <property type="entry name" value="DUF2336"/>
</dbReference>
<dbReference type="Proteomes" id="UP000237889">
    <property type="component" value="Chromosome"/>
</dbReference>
<protein>
    <recommendedName>
        <fullName evidence="3">DUF2336 domain-containing protein</fullName>
    </recommendedName>
</protein>
<sequence>MADTLVNETSAFIEQLGRLGIEKDSEKRLALLRGVADLYLSRTVSPTLAEEYLFSEIANAVLRKLQPHQRPQVSTALCDSERVPHSLALALASDSDIEVARPVLSRSPVLTEGDIVALAQASSDEHLQAIATRASLTARVTDVLIDRGSNTVLRTVSGNAGAEFSEQGMLSLVTRAREDDELSLALADRGDLSPAVLEQLNGLICARVSAEAEGDDTSGTVASLRARAQALITEELRKRKANIGSTERVIAAVEAGSMTLDDGLGPLLAGGRLLDLSQVLAHFLRFDRNFVFQQMAAGEINTIVLAFRALNIAYPHLEATLALRARKRRSGQAGETTVTRQDYEAINPADAQRAMRFLKVRMTVGRQAPTENAA</sequence>
<evidence type="ECO:0008006" key="3">
    <source>
        <dbReference type="Google" id="ProtNLM"/>
    </source>
</evidence>
<keyword evidence="2" id="KW-1185">Reference proteome</keyword>
<dbReference type="AlphaFoldDB" id="A0A2S0NDA6"/>